<sequence>MSRAFTREEDSENAIAGVGERPVSPHRNLVTERGLAMIEENLAELRDLMAKAERRGDRERLAVVSRDLRYWTARRESAELSVPEPGSEVIRFGMGVTLENDDGKKVHWRIVGEDEADPSKGSISHVSPMAMALFGKKVGEVVKVNGKEWEIVKVSYKAEN</sequence>
<dbReference type="PANTHER" id="PTHR30437:SF6">
    <property type="entry name" value="TRANSCRIPTION ELONGATION FACTOR GREB"/>
    <property type="match status" value="1"/>
</dbReference>
<dbReference type="EMBL" id="RQXT01000051">
    <property type="protein sequence ID" value="RRH93393.1"/>
    <property type="molecule type" value="Genomic_DNA"/>
</dbReference>
<dbReference type="PANTHER" id="PTHR30437">
    <property type="entry name" value="TRANSCRIPTION ELONGATION FACTOR GREA"/>
    <property type="match status" value="1"/>
</dbReference>
<protein>
    <submittedName>
        <fullName evidence="4">Transcription elongation factor GreA</fullName>
    </submittedName>
</protein>
<dbReference type="InterPro" id="IPR023459">
    <property type="entry name" value="Tscrpt_elong_fac_GreA/B_fam"/>
</dbReference>
<feature type="domain" description="Transcription elongation factor GreA/GreB C-terminal" evidence="3">
    <location>
        <begin position="88"/>
        <end position="156"/>
    </location>
</feature>
<dbReference type="InterPro" id="IPR036953">
    <property type="entry name" value="GreA/GreB_C_sf"/>
</dbReference>
<evidence type="ECO:0000313" key="5">
    <source>
        <dbReference type="Proteomes" id="UP000273786"/>
    </source>
</evidence>
<dbReference type="Pfam" id="PF01272">
    <property type="entry name" value="GreA_GreB"/>
    <property type="match status" value="1"/>
</dbReference>
<keyword evidence="5" id="KW-1185">Reference proteome</keyword>
<dbReference type="AlphaFoldDB" id="A0A3P3F432"/>
<evidence type="ECO:0000256" key="2">
    <source>
        <dbReference type="SAM" id="MobiDB-lite"/>
    </source>
</evidence>
<name>A0A3P3F432_9HYPH</name>
<keyword evidence="4" id="KW-0648">Protein biosynthesis</keyword>
<dbReference type="GO" id="GO:0006354">
    <property type="term" value="P:DNA-templated transcription elongation"/>
    <property type="evidence" value="ECO:0007669"/>
    <property type="project" value="TreeGrafter"/>
</dbReference>
<feature type="coiled-coil region" evidence="1">
    <location>
        <begin position="35"/>
        <end position="62"/>
    </location>
</feature>
<organism evidence="4 5">
    <name type="scientific">Mesorhizobium tamadayense</name>
    <dbReference type="NCBI Taxonomy" id="425306"/>
    <lineage>
        <taxon>Bacteria</taxon>
        <taxon>Pseudomonadati</taxon>
        <taxon>Pseudomonadota</taxon>
        <taxon>Alphaproteobacteria</taxon>
        <taxon>Hyphomicrobiales</taxon>
        <taxon>Phyllobacteriaceae</taxon>
        <taxon>Mesorhizobium</taxon>
    </lineage>
</organism>
<dbReference type="GO" id="GO:0003746">
    <property type="term" value="F:translation elongation factor activity"/>
    <property type="evidence" value="ECO:0007669"/>
    <property type="project" value="UniProtKB-KW"/>
</dbReference>
<comment type="caution">
    <text evidence="4">The sequence shown here is derived from an EMBL/GenBank/DDBJ whole genome shotgun (WGS) entry which is preliminary data.</text>
</comment>
<keyword evidence="1" id="KW-0175">Coiled coil</keyword>
<proteinExistence type="predicted"/>
<evidence type="ECO:0000259" key="3">
    <source>
        <dbReference type="Pfam" id="PF01272"/>
    </source>
</evidence>
<dbReference type="InterPro" id="IPR001437">
    <property type="entry name" value="Tscrpt_elong_fac_GreA/B_C"/>
</dbReference>
<dbReference type="GO" id="GO:0032784">
    <property type="term" value="P:regulation of DNA-templated transcription elongation"/>
    <property type="evidence" value="ECO:0007669"/>
    <property type="project" value="InterPro"/>
</dbReference>
<dbReference type="Gene3D" id="3.10.50.30">
    <property type="entry name" value="Transcription elongation factor, GreA/GreB, C-terminal domain"/>
    <property type="match status" value="1"/>
</dbReference>
<dbReference type="NCBIfam" id="NF004973">
    <property type="entry name" value="PRK06342.1"/>
    <property type="match status" value="1"/>
</dbReference>
<dbReference type="RefSeq" id="WP_125005193.1">
    <property type="nucleotide sequence ID" value="NZ_RQXT01000051.1"/>
</dbReference>
<dbReference type="GO" id="GO:0003677">
    <property type="term" value="F:DNA binding"/>
    <property type="evidence" value="ECO:0007669"/>
    <property type="project" value="InterPro"/>
</dbReference>
<gene>
    <name evidence="4" type="primary">greA</name>
    <name evidence="4" type="ORF">EH240_29530</name>
</gene>
<dbReference type="SUPFAM" id="SSF54534">
    <property type="entry name" value="FKBP-like"/>
    <property type="match status" value="1"/>
</dbReference>
<dbReference type="OrthoDB" id="8537952at2"/>
<reference evidence="4 5" key="1">
    <citation type="submission" date="2018-11" db="EMBL/GenBank/DDBJ databases">
        <title>the genome of Mesorhizobium tamadayense DSM 28320.</title>
        <authorList>
            <person name="Gao J."/>
        </authorList>
    </citation>
    <scope>NUCLEOTIDE SEQUENCE [LARGE SCALE GENOMIC DNA]</scope>
    <source>
        <strain evidence="4 5">DSM 28320</strain>
    </source>
</reference>
<evidence type="ECO:0000313" key="4">
    <source>
        <dbReference type="EMBL" id="RRH93393.1"/>
    </source>
</evidence>
<feature type="region of interest" description="Disordered" evidence="2">
    <location>
        <begin position="1"/>
        <end position="25"/>
    </location>
</feature>
<keyword evidence="4" id="KW-0251">Elongation factor</keyword>
<evidence type="ECO:0000256" key="1">
    <source>
        <dbReference type="SAM" id="Coils"/>
    </source>
</evidence>
<dbReference type="Proteomes" id="UP000273786">
    <property type="component" value="Unassembled WGS sequence"/>
</dbReference>
<accession>A0A3P3F432</accession>
<dbReference type="GO" id="GO:0070063">
    <property type="term" value="F:RNA polymerase binding"/>
    <property type="evidence" value="ECO:0007669"/>
    <property type="project" value="InterPro"/>
</dbReference>